<feature type="domain" description="Response regulatory" evidence="6">
    <location>
        <begin position="5"/>
        <end position="119"/>
    </location>
</feature>
<dbReference type="GO" id="GO:0000160">
    <property type="term" value="P:phosphorelay signal transduction system"/>
    <property type="evidence" value="ECO:0007669"/>
    <property type="project" value="InterPro"/>
</dbReference>
<evidence type="ECO:0000259" key="5">
    <source>
        <dbReference type="PROSITE" id="PS50043"/>
    </source>
</evidence>
<dbReference type="CDD" id="cd06170">
    <property type="entry name" value="LuxR_C_like"/>
    <property type="match status" value="1"/>
</dbReference>
<dbReference type="Gene3D" id="1.10.10.10">
    <property type="entry name" value="Winged helix-like DNA-binding domain superfamily/Winged helix DNA-binding domain"/>
    <property type="match status" value="1"/>
</dbReference>
<dbReference type="AlphaFoldDB" id="K1JES3"/>
<dbReference type="HOGENOM" id="CLU_000445_90_4_4"/>
<dbReference type="Pfam" id="PF00072">
    <property type="entry name" value="Response_reg"/>
    <property type="match status" value="1"/>
</dbReference>
<evidence type="ECO:0000256" key="4">
    <source>
        <dbReference type="PROSITE-ProRule" id="PRU00169"/>
    </source>
</evidence>
<dbReference type="PATRIC" id="fig|742823.3.peg.2289"/>
<dbReference type="SUPFAM" id="SSF46894">
    <property type="entry name" value="C-terminal effector domain of the bipartite response regulators"/>
    <property type="match status" value="1"/>
</dbReference>
<dbReference type="InterPro" id="IPR036388">
    <property type="entry name" value="WH-like_DNA-bd_sf"/>
</dbReference>
<protein>
    <submittedName>
        <fullName evidence="7">Uncharacterized protein</fullName>
    </submittedName>
</protein>
<dbReference type="InterPro" id="IPR016032">
    <property type="entry name" value="Sig_transdc_resp-reg_C-effctor"/>
</dbReference>
<dbReference type="SMART" id="SM00448">
    <property type="entry name" value="REC"/>
    <property type="match status" value="1"/>
</dbReference>
<dbReference type="eggNOG" id="COG4566">
    <property type="taxonomic scope" value="Bacteria"/>
</dbReference>
<dbReference type="InterPro" id="IPR011006">
    <property type="entry name" value="CheY-like_superfamily"/>
</dbReference>
<dbReference type="Gene3D" id="3.40.50.2300">
    <property type="match status" value="1"/>
</dbReference>
<feature type="domain" description="HTH luxR-type" evidence="5">
    <location>
        <begin position="135"/>
        <end position="203"/>
    </location>
</feature>
<dbReference type="PANTHER" id="PTHR44688">
    <property type="entry name" value="DNA-BINDING TRANSCRIPTIONAL ACTIVATOR DEVR_DOSR"/>
    <property type="match status" value="1"/>
</dbReference>
<evidence type="ECO:0000313" key="7">
    <source>
        <dbReference type="EMBL" id="EKB30110.1"/>
    </source>
</evidence>
<evidence type="ECO:0000256" key="3">
    <source>
        <dbReference type="ARBA" id="ARBA00023163"/>
    </source>
</evidence>
<dbReference type="GO" id="GO:0003677">
    <property type="term" value="F:DNA binding"/>
    <property type="evidence" value="ECO:0007669"/>
    <property type="project" value="UniProtKB-KW"/>
</dbReference>
<dbReference type="RefSeq" id="WP_005437224.1">
    <property type="nucleotide sequence ID" value="NZ_JH815521.1"/>
</dbReference>
<reference evidence="7 8" key="1">
    <citation type="submission" date="2012-05" db="EMBL/GenBank/DDBJ databases">
        <title>The Genome Sequence of Sutterella wadsworthensis 2_1_59BFAA.</title>
        <authorList>
            <consortium name="The Broad Institute Genome Sequencing Platform"/>
            <person name="Earl A."/>
            <person name="Ward D."/>
            <person name="Feldgarden M."/>
            <person name="Gevers D."/>
            <person name="Daigneault M."/>
            <person name="Strauss J."/>
            <person name="Allen-Vercoe E."/>
            <person name="Walker B."/>
            <person name="Young S.K."/>
            <person name="Zeng Q."/>
            <person name="Gargeya S."/>
            <person name="Fitzgerald M."/>
            <person name="Haas B."/>
            <person name="Abouelleil A."/>
            <person name="Alvarado L."/>
            <person name="Arachchi H.M."/>
            <person name="Berlin A.M."/>
            <person name="Chapman S.B."/>
            <person name="Goldberg J."/>
            <person name="Griggs A."/>
            <person name="Gujja S."/>
            <person name="Hansen M."/>
            <person name="Howarth C."/>
            <person name="Imamovic A."/>
            <person name="Larimer J."/>
            <person name="McCowen C."/>
            <person name="Montmayeur A."/>
            <person name="Murphy C."/>
            <person name="Neiman D."/>
            <person name="Pearson M."/>
            <person name="Priest M."/>
            <person name="Roberts A."/>
            <person name="Saif S."/>
            <person name="Shea T."/>
            <person name="Sisk P."/>
            <person name="Sykes S."/>
            <person name="Wortman J."/>
            <person name="Nusbaum C."/>
            <person name="Birren B."/>
        </authorList>
    </citation>
    <scope>NUCLEOTIDE SEQUENCE [LARGE SCALE GENOMIC DNA]</scope>
    <source>
        <strain evidence="7 8">2_1_59BFAA</strain>
    </source>
</reference>
<comment type="caution">
    <text evidence="7">The sequence shown here is derived from an EMBL/GenBank/DDBJ whole genome shotgun (WGS) entry which is preliminary data.</text>
</comment>
<keyword evidence="4" id="KW-0597">Phosphoprotein</keyword>
<feature type="modified residue" description="4-aspartylphosphate" evidence="4">
    <location>
        <position position="54"/>
    </location>
</feature>
<keyword evidence="2" id="KW-0238">DNA-binding</keyword>
<dbReference type="PANTHER" id="PTHR44688:SF16">
    <property type="entry name" value="DNA-BINDING TRANSCRIPTIONAL ACTIVATOR DEVR_DOSR"/>
    <property type="match status" value="1"/>
</dbReference>
<dbReference type="SUPFAM" id="SSF52172">
    <property type="entry name" value="CheY-like"/>
    <property type="match status" value="1"/>
</dbReference>
<evidence type="ECO:0000259" key="6">
    <source>
        <dbReference type="PROSITE" id="PS50110"/>
    </source>
</evidence>
<dbReference type="InterPro" id="IPR001789">
    <property type="entry name" value="Sig_transdc_resp-reg_receiver"/>
</dbReference>
<dbReference type="STRING" id="742823.HMPREF9465_02286"/>
<dbReference type="PROSITE" id="PS50110">
    <property type="entry name" value="RESPONSE_REGULATORY"/>
    <property type="match status" value="1"/>
</dbReference>
<organism evidence="7 8">
    <name type="scientific">Sutterella wadsworthensis 2_1_59BFAA</name>
    <dbReference type="NCBI Taxonomy" id="742823"/>
    <lineage>
        <taxon>Bacteria</taxon>
        <taxon>Pseudomonadati</taxon>
        <taxon>Pseudomonadota</taxon>
        <taxon>Betaproteobacteria</taxon>
        <taxon>Burkholderiales</taxon>
        <taxon>Sutterellaceae</taxon>
        <taxon>Sutterella</taxon>
    </lineage>
</organism>
<evidence type="ECO:0000256" key="1">
    <source>
        <dbReference type="ARBA" id="ARBA00023015"/>
    </source>
</evidence>
<dbReference type="Proteomes" id="UP000005835">
    <property type="component" value="Unassembled WGS sequence"/>
</dbReference>
<dbReference type="SMART" id="SM00421">
    <property type="entry name" value="HTH_LUXR"/>
    <property type="match status" value="1"/>
</dbReference>
<evidence type="ECO:0000256" key="2">
    <source>
        <dbReference type="ARBA" id="ARBA00023125"/>
    </source>
</evidence>
<dbReference type="Pfam" id="PF00196">
    <property type="entry name" value="GerE"/>
    <property type="match status" value="1"/>
</dbReference>
<proteinExistence type="predicted"/>
<dbReference type="EMBL" id="ADMG01000057">
    <property type="protein sequence ID" value="EKB30110.1"/>
    <property type="molecule type" value="Genomic_DNA"/>
</dbReference>
<keyword evidence="8" id="KW-1185">Reference proteome</keyword>
<dbReference type="PROSITE" id="PS50043">
    <property type="entry name" value="HTH_LUXR_2"/>
    <property type="match status" value="1"/>
</dbReference>
<evidence type="ECO:0000313" key="8">
    <source>
        <dbReference type="Proteomes" id="UP000005835"/>
    </source>
</evidence>
<dbReference type="InterPro" id="IPR000792">
    <property type="entry name" value="Tscrpt_reg_LuxR_C"/>
</dbReference>
<dbReference type="GO" id="GO:0006355">
    <property type="term" value="P:regulation of DNA-templated transcription"/>
    <property type="evidence" value="ECO:0007669"/>
    <property type="project" value="InterPro"/>
</dbReference>
<keyword evidence="1" id="KW-0805">Transcription regulation</keyword>
<keyword evidence="3" id="KW-0804">Transcription</keyword>
<accession>K1JES3</accession>
<sequence>MQRPLIRIVDDDKALAGSFGLLLETMGWDTAAYTSGRRFLNNDDLSRPGCIVLDVRMPGLTGPEIQDKLIEMGCRLPIIFLSAHGSIPTAVSAVQKGAVDFLEKPIEPAELIAKINAAVARSVTESVETMHRDRLRARFETLTAREREIIGEILKGDGSETNKQIARTFDLELSTVKMHRSNAFMKLGVHSAAELIRLAQEAGIHAEA</sequence>
<gene>
    <name evidence="7" type="ORF">HMPREF9465_02286</name>
</gene>
<name>K1JES3_9BURK</name>